<dbReference type="GeneTree" id="ENSGT00940000177393"/>
<reference evidence="1" key="1">
    <citation type="submission" date="2025-08" db="UniProtKB">
        <authorList>
            <consortium name="Ensembl"/>
        </authorList>
    </citation>
    <scope>IDENTIFICATION</scope>
</reference>
<proteinExistence type="predicted"/>
<dbReference type="Proteomes" id="UP000694383">
    <property type="component" value="Unplaced"/>
</dbReference>
<dbReference type="AlphaFoldDB" id="A0A8C7X8T9"/>
<dbReference type="Ensembl" id="ENSOSIT00000010371.1">
    <property type="protein sequence ID" value="ENSOSIP00000009738.1"/>
    <property type="gene ID" value="ENSOSIG00000006124.1"/>
</dbReference>
<name>A0A8C7X8T9_9TELE</name>
<evidence type="ECO:0000313" key="1">
    <source>
        <dbReference type="Ensembl" id="ENSOSIP00000009738.1"/>
    </source>
</evidence>
<reference evidence="1" key="2">
    <citation type="submission" date="2025-09" db="UniProtKB">
        <authorList>
            <consortium name="Ensembl"/>
        </authorList>
    </citation>
    <scope>IDENTIFICATION</scope>
</reference>
<protein>
    <submittedName>
        <fullName evidence="1">Uncharacterized protein</fullName>
    </submittedName>
</protein>
<keyword evidence="2" id="KW-1185">Reference proteome</keyword>
<sequence>MYLSNEFLLEYEGILIPRETHSLESLKFAQDFKFKDDDVVAYPACNSMWVGFSHHRSSDHLLNM</sequence>
<accession>A0A8C7X8T9</accession>
<evidence type="ECO:0000313" key="2">
    <source>
        <dbReference type="Proteomes" id="UP000694383"/>
    </source>
</evidence>
<organism evidence="1 2">
    <name type="scientific">Oryzias sinensis</name>
    <name type="common">Chinese medaka</name>
    <dbReference type="NCBI Taxonomy" id="183150"/>
    <lineage>
        <taxon>Eukaryota</taxon>
        <taxon>Metazoa</taxon>
        <taxon>Chordata</taxon>
        <taxon>Craniata</taxon>
        <taxon>Vertebrata</taxon>
        <taxon>Euteleostomi</taxon>
        <taxon>Actinopterygii</taxon>
        <taxon>Neopterygii</taxon>
        <taxon>Teleostei</taxon>
        <taxon>Neoteleostei</taxon>
        <taxon>Acanthomorphata</taxon>
        <taxon>Ovalentaria</taxon>
        <taxon>Atherinomorphae</taxon>
        <taxon>Beloniformes</taxon>
        <taxon>Adrianichthyidae</taxon>
        <taxon>Oryziinae</taxon>
        <taxon>Oryzias</taxon>
    </lineage>
</organism>